<evidence type="ECO:0000259" key="4">
    <source>
        <dbReference type="SMART" id="SM00382"/>
    </source>
</evidence>
<dbReference type="AlphaFoldDB" id="A0A0H4I0P8"/>
<reference evidence="5 6" key="1">
    <citation type="submission" date="2015-05" db="EMBL/GenBank/DDBJ databases">
        <title>Complete genome of Marinobacter psychrophilus strain 20041T isolated from sea-ice of the Canadian Basin.</title>
        <authorList>
            <person name="Song L."/>
            <person name="Ren L."/>
            <person name="Yu Y."/>
            <person name="Wang X."/>
        </authorList>
    </citation>
    <scope>NUCLEOTIDE SEQUENCE [LARGE SCALE GENOMIC DNA]</scope>
    <source>
        <strain evidence="5 6">20041</strain>
    </source>
</reference>
<evidence type="ECO:0000256" key="1">
    <source>
        <dbReference type="ARBA" id="ARBA00022741"/>
    </source>
</evidence>
<dbReference type="InterPro" id="IPR027417">
    <property type="entry name" value="P-loop_NTPase"/>
</dbReference>
<keyword evidence="1" id="KW-0547">Nucleotide-binding</keyword>
<dbReference type="GO" id="GO:0005829">
    <property type="term" value="C:cytosol"/>
    <property type="evidence" value="ECO:0007669"/>
    <property type="project" value="TreeGrafter"/>
</dbReference>
<protein>
    <submittedName>
        <fullName evidence="5">ATPase</fullName>
    </submittedName>
</protein>
<dbReference type="GO" id="GO:0009898">
    <property type="term" value="C:cytoplasmic side of plasma membrane"/>
    <property type="evidence" value="ECO:0007669"/>
    <property type="project" value="TreeGrafter"/>
</dbReference>
<evidence type="ECO:0000256" key="2">
    <source>
        <dbReference type="ARBA" id="ARBA00022840"/>
    </source>
</evidence>
<dbReference type="PATRIC" id="fig|330734.3.peg.1857"/>
<keyword evidence="6" id="KW-1185">Reference proteome</keyword>
<feature type="region of interest" description="Disordered" evidence="3">
    <location>
        <begin position="277"/>
        <end position="296"/>
    </location>
</feature>
<proteinExistence type="predicted"/>
<dbReference type="PANTHER" id="PTHR43384:SF4">
    <property type="entry name" value="CELLULOSE BIOSYNTHESIS PROTEIN BCSQ-RELATED"/>
    <property type="match status" value="1"/>
</dbReference>
<evidence type="ECO:0000313" key="5">
    <source>
        <dbReference type="EMBL" id="AKO52514.1"/>
    </source>
</evidence>
<name>A0A0H4I0P8_9GAMM</name>
<dbReference type="EMBL" id="CP011494">
    <property type="protein sequence ID" value="AKO52514.1"/>
    <property type="molecule type" value="Genomic_DNA"/>
</dbReference>
<dbReference type="Proteomes" id="UP000036406">
    <property type="component" value="Chromosome"/>
</dbReference>
<dbReference type="STRING" id="330734.ABA45_08855"/>
<evidence type="ECO:0000256" key="3">
    <source>
        <dbReference type="SAM" id="MobiDB-lite"/>
    </source>
</evidence>
<organism evidence="5 6">
    <name type="scientific">Marinobacter psychrophilus</name>
    <dbReference type="NCBI Taxonomy" id="330734"/>
    <lineage>
        <taxon>Bacteria</taxon>
        <taxon>Pseudomonadati</taxon>
        <taxon>Pseudomonadota</taxon>
        <taxon>Gammaproteobacteria</taxon>
        <taxon>Pseudomonadales</taxon>
        <taxon>Marinobacteraceae</taxon>
        <taxon>Marinobacter</taxon>
    </lineage>
</organism>
<sequence length="439" mass="48006">MTDSRHVSTQPRVIAVTGGKGGVGKTSVAINLALALTREGHRVLLLDGDLDLANVAIMLGQYPRHTLEHVLRRECTLDEIIMEAPLGLHVIPGASGVQRCMDLGVAGSLDLLKSLAALERRYDYVLIDTAAGLQPVVLHMIASAAMACVVVTPDPASLTDAFSLIKVLQRQGYRRTPSVLVNMAHGASQAQSIFQRFAAASQSHLNVQPHYLGAIWRDETLRRSVITQRPVALLAQSDPSCQQFHSLADRVKIRLEQLPPRKSGIAAYWYKAVRRSEQDRPTATPSSEPTPPKADLGTRVRQAVVEFDDLVSDPSLPPILRNEALSACFALLGRTMDDDTIEIIQTGLAALDWEALSITQRAHLATYLRDIASQVAPGSSRPGSVPSVTRGYDREPRYDQVIFGDQECLLKALREQPRNISLDHFLRGLAGKTDNQFEG</sequence>
<dbReference type="InterPro" id="IPR003593">
    <property type="entry name" value="AAA+_ATPase"/>
</dbReference>
<dbReference type="RefSeq" id="WP_048385439.1">
    <property type="nucleotide sequence ID" value="NZ_CP011494.1"/>
</dbReference>
<dbReference type="GO" id="GO:0005524">
    <property type="term" value="F:ATP binding"/>
    <property type="evidence" value="ECO:0007669"/>
    <property type="project" value="UniProtKB-KW"/>
</dbReference>
<dbReference type="GO" id="GO:0051782">
    <property type="term" value="P:negative regulation of cell division"/>
    <property type="evidence" value="ECO:0007669"/>
    <property type="project" value="TreeGrafter"/>
</dbReference>
<dbReference type="PANTHER" id="PTHR43384">
    <property type="entry name" value="SEPTUM SITE-DETERMINING PROTEIN MIND HOMOLOG, CHLOROPLASTIC-RELATED"/>
    <property type="match status" value="1"/>
</dbReference>
<dbReference type="SMART" id="SM00382">
    <property type="entry name" value="AAA"/>
    <property type="match status" value="1"/>
</dbReference>
<dbReference type="GO" id="GO:0016887">
    <property type="term" value="F:ATP hydrolysis activity"/>
    <property type="evidence" value="ECO:0007669"/>
    <property type="project" value="TreeGrafter"/>
</dbReference>
<dbReference type="KEGG" id="mpq:ABA45_08855"/>
<gene>
    <name evidence="5" type="ORF">ABA45_08855</name>
</gene>
<accession>A0A0H4I0P8</accession>
<dbReference type="InterPro" id="IPR050625">
    <property type="entry name" value="ParA/MinD_ATPase"/>
</dbReference>
<dbReference type="SUPFAM" id="SSF52540">
    <property type="entry name" value="P-loop containing nucleoside triphosphate hydrolases"/>
    <property type="match status" value="1"/>
</dbReference>
<keyword evidence="2" id="KW-0067">ATP-binding</keyword>
<dbReference type="Gene3D" id="3.40.50.300">
    <property type="entry name" value="P-loop containing nucleotide triphosphate hydrolases"/>
    <property type="match status" value="1"/>
</dbReference>
<evidence type="ECO:0000313" key="6">
    <source>
        <dbReference type="Proteomes" id="UP000036406"/>
    </source>
</evidence>
<dbReference type="InterPro" id="IPR025669">
    <property type="entry name" value="AAA_dom"/>
</dbReference>
<dbReference type="Pfam" id="PF13614">
    <property type="entry name" value="AAA_31"/>
    <property type="match status" value="1"/>
</dbReference>
<feature type="domain" description="AAA+ ATPase" evidence="4">
    <location>
        <begin position="10"/>
        <end position="172"/>
    </location>
</feature>